<dbReference type="AlphaFoldDB" id="A0A2N6QSE8"/>
<dbReference type="Proteomes" id="UP000235564">
    <property type="component" value="Unassembled WGS sequence"/>
</dbReference>
<dbReference type="EMBL" id="PNGJ01000002">
    <property type="protein sequence ID" value="PMC24893.1"/>
    <property type="molecule type" value="Genomic_DNA"/>
</dbReference>
<dbReference type="RefSeq" id="WP_102696672.1">
    <property type="nucleotide sequence ID" value="NZ_PNGJ01000002.1"/>
</dbReference>
<sequence>MIPRKVLGDSNKKRKTVVCQQNKNYLCYDQNKAHTSLGSFFSAPQDVIICPEKGNPEVIICPERGNQEVLLSPEKGDWQVK</sequence>
<comment type="caution">
    <text evidence="1">The sequence shown here is derived from an EMBL/GenBank/DDBJ whole genome shotgun (WGS) entry which is preliminary data.</text>
</comment>
<proteinExistence type="predicted"/>
<evidence type="ECO:0000313" key="1">
    <source>
        <dbReference type="EMBL" id="PMC24893.1"/>
    </source>
</evidence>
<accession>A0A2N6QSE8</accession>
<gene>
    <name evidence="1" type="ORF">CJ231_02955</name>
</gene>
<protein>
    <submittedName>
        <fullName evidence="1">Uncharacterized protein</fullName>
    </submittedName>
</protein>
<name>A0A2N6QSE8_9BACT</name>
<reference evidence="1 2" key="1">
    <citation type="submission" date="2017-09" db="EMBL/GenBank/DDBJ databases">
        <title>Bacterial strain isolated from the female urinary microbiota.</title>
        <authorList>
            <person name="Thomas-White K."/>
            <person name="Kumar N."/>
            <person name="Forster S."/>
            <person name="Putonti C."/>
            <person name="Lawley T."/>
            <person name="Wolfe A.J."/>
        </authorList>
    </citation>
    <scope>NUCLEOTIDE SEQUENCE [LARGE SCALE GENOMIC DNA]</scope>
    <source>
        <strain evidence="1 2">UMB0536</strain>
    </source>
</reference>
<evidence type="ECO:0000313" key="2">
    <source>
        <dbReference type="Proteomes" id="UP000235564"/>
    </source>
</evidence>
<organism evidence="1 2">
    <name type="scientific">Hoylesella buccalis</name>
    <dbReference type="NCBI Taxonomy" id="28127"/>
    <lineage>
        <taxon>Bacteria</taxon>
        <taxon>Pseudomonadati</taxon>
        <taxon>Bacteroidota</taxon>
        <taxon>Bacteroidia</taxon>
        <taxon>Bacteroidales</taxon>
        <taxon>Prevotellaceae</taxon>
        <taxon>Hoylesella</taxon>
    </lineage>
</organism>